<organism evidence="2 3">
    <name type="scientific">Liparis tanakae</name>
    <name type="common">Tanaka's snailfish</name>
    <dbReference type="NCBI Taxonomy" id="230148"/>
    <lineage>
        <taxon>Eukaryota</taxon>
        <taxon>Metazoa</taxon>
        <taxon>Chordata</taxon>
        <taxon>Craniata</taxon>
        <taxon>Vertebrata</taxon>
        <taxon>Euteleostomi</taxon>
        <taxon>Actinopterygii</taxon>
        <taxon>Neopterygii</taxon>
        <taxon>Teleostei</taxon>
        <taxon>Neoteleostei</taxon>
        <taxon>Acanthomorphata</taxon>
        <taxon>Eupercaria</taxon>
        <taxon>Perciformes</taxon>
        <taxon>Cottioidei</taxon>
        <taxon>Cottales</taxon>
        <taxon>Liparidae</taxon>
        <taxon>Liparis</taxon>
    </lineage>
</organism>
<feature type="compositionally biased region" description="Basic residues" evidence="1">
    <location>
        <begin position="45"/>
        <end position="61"/>
    </location>
</feature>
<feature type="compositionally biased region" description="Pro residues" evidence="1">
    <location>
        <begin position="191"/>
        <end position="203"/>
    </location>
</feature>
<sequence>MTMCSPVGPEDISLPRHIPVPTLTVLPPSSDTESWSRSPSPRPSRSSRHGRPHRSRTRSKKHNGEEPGCTPKRQWGKTPHVVIEETTAQGAVPHRSATPPSSSAAGRVEGDERGQDAPSRDLLLPPSRSWSRSPSPSRRSRWSFRSLLSRDSDGESCSLFDPENRRSHGGEFDVLPFRSTSQQGLPQHMDTPPPLLPPSLPPRPSLSLVAKDYGWTHRLQPVTGSC</sequence>
<comment type="caution">
    <text evidence="2">The sequence shown here is derived from an EMBL/GenBank/DDBJ whole genome shotgun (WGS) entry which is preliminary data.</text>
</comment>
<evidence type="ECO:0000313" key="3">
    <source>
        <dbReference type="Proteomes" id="UP000314294"/>
    </source>
</evidence>
<proteinExistence type="predicted"/>
<dbReference type="EMBL" id="SRLO01000199">
    <property type="protein sequence ID" value="TNN67745.1"/>
    <property type="molecule type" value="Genomic_DNA"/>
</dbReference>
<dbReference type="Proteomes" id="UP000314294">
    <property type="component" value="Unassembled WGS sequence"/>
</dbReference>
<feature type="compositionally biased region" description="Basic and acidic residues" evidence="1">
    <location>
        <begin position="162"/>
        <end position="171"/>
    </location>
</feature>
<name>A0A4Z2HR10_9TELE</name>
<keyword evidence="3" id="KW-1185">Reference proteome</keyword>
<feature type="compositionally biased region" description="Low complexity" evidence="1">
    <location>
        <begin position="120"/>
        <end position="147"/>
    </location>
</feature>
<gene>
    <name evidence="2" type="ORF">EYF80_022061</name>
</gene>
<accession>A0A4Z2HR10</accession>
<feature type="region of interest" description="Disordered" evidence="1">
    <location>
        <begin position="1"/>
        <end position="203"/>
    </location>
</feature>
<evidence type="ECO:0000313" key="2">
    <source>
        <dbReference type="EMBL" id="TNN67745.1"/>
    </source>
</evidence>
<feature type="compositionally biased region" description="Basic and acidic residues" evidence="1">
    <location>
        <begin position="108"/>
        <end position="119"/>
    </location>
</feature>
<evidence type="ECO:0000256" key="1">
    <source>
        <dbReference type="SAM" id="MobiDB-lite"/>
    </source>
</evidence>
<protein>
    <submittedName>
        <fullName evidence="2">Uncharacterized protein</fullName>
    </submittedName>
</protein>
<reference evidence="2 3" key="1">
    <citation type="submission" date="2019-03" db="EMBL/GenBank/DDBJ databases">
        <title>First draft genome of Liparis tanakae, snailfish: a comprehensive survey of snailfish specific genes.</title>
        <authorList>
            <person name="Kim W."/>
            <person name="Song I."/>
            <person name="Jeong J.-H."/>
            <person name="Kim D."/>
            <person name="Kim S."/>
            <person name="Ryu S."/>
            <person name="Song J.Y."/>
            <person name="Lee S.K."/>
        </authorList>
    </citation>
    <scope>NUCLEOTIDE SEQUENCE [LARGE SCALE GENOMIC DNA]</scope>
    <source>
        <tissue evidence="2">Muscle</tissue>
    </source>
</reference>
<dbReference type="AlphaFoldDB" id="A0A4Z2HR10"/>